<reference evidence="1 2" key="2">
    <citation type="submission" date="2008-08" db="EMBL/GenBank/DDBJ databases">
        <authorList>
            <person name="Fulton L."/>
            <person name="Clifton S."/>
            <person name="Fulton B."/>
            <person name="Xu J."/>
            <person name="Minx P."/>
            <person name="Pepin K.H."/>
            <person name="Johnson M."/>
            <person name="Thiruvilangam P."/>
            <person name="Bhonagiri V."/>
            <person name="Nash W.E."/>
            <person name="Mardis E.R."/>
            <person name="Wilson R.K."/>
        </authorList>
    </citation>
    <scope>NUCLEOTIDE SEQUENCE [LARGE SCALE GENOMIC DNA]</scope>
    <source>
        <strain evidence="2">DSM 17135 / JCM 12973 / M2</strain>
    </source>
</reference>
<dbReference type="HOGENOM" id="CLU_2165922_0_0_10"/>
<proteinExistence type="predicted"/>
<dbReference type="SUPFAM" id="SSF49464">
    <property type="entry name" value="Carboxypeptidase regulatory domain-like"/>
    <property type="match status" value="1"/>
</dbReference>
<dbReference type="Gene3D" id="2.60.40.1120">
    <property type="entry name" value="Carboxypeptidase-like, regulatory domain"/>
    <property type="match status" value="1"/>
</dbReference>
<protein>
    <recommendedName>
        <fullName evidence="3">Carboxypeptidase regulatory-like domain-containing protein</fullName>
    </recommendedName>
</protein>
<gene>
    <name evidence="1" type="ORF">BACPLE_01112</name>
</gene>
<dbReference type="Pfam" id="PF13620">
    <property type="entry name" value="CarboxypepD_reg"/>
    <property type="match status" value="1"/>
</dbReference>
<dbReference type="eggNOG" id="ENOG5031NIM">
    <property type="taxonomic scope" value="Bacteria"/>
</dbReference>
<dbReference type="AlphaFoldDB" id="B5CWM2"/>
<evidence type="ECO:0000313" key="1">
    <source>
        <dbReference type="EMBL" id="EDY96669.1"/>
    </source>
</evidence>
<comment type="caution">
    <text evidence="1">The sequence shown here is derived from an EMBL/GenBank/DDBJ whole genome shotgun (WGS) entry which is preliminary data.</text>
</comment>
<dbReference type="InterPro" id="IPR008969">
    <property type="entry name" value="CarboxyPept-like_regulatory"/>
</dbReference>
<dbReference type="EMBL" id="ABQC02000012">
    <property type="protein sequence ID" value="EDY96669.1"/>
    <property type="molecule type" value="Genomic_DNA"/>
</dbReference>
<evidence type="ECO:0000313" key="2">
    <source>
        <dbReference type="Proteomes" id="UP000003452"/>
    </source>
</evidence>
<sequence>MIEKLNVRTNLLNPKIYSMKLLSILALFFYLNSNVYAQIQKDLVTITGRVSDYKGNPIDNCSVMFQNSNFDVLYETKTDEKGKYQIDIPKGRYNNISVYYLEKTNYIEQK</sequence>
<organism evidence="1 2">
    <name type="scientific">Phocaeicola plebeius (strain DSM 17135 / JCM 12973 / CCUG 54634 / M2)</name>
    <name type="common">Bacteroides plebeius</name>
    <dbReference type="NCBI Taxonomy" id="484018"/>
    <lineage>
        <taxon>Bacteria</taxon>
        <taxon>Pseudomonadati</taxon>
        <taxon>Bacteroidota</taxon>
        <taxon>Bacteroidia</taxon>
        <taxon>Bacteroidales</taxon>
        <taxon>Bacteroidaceae</taxon>
        <taxon>Phocaeicola</taxon>
    </lineage>
</organism>
<reference evidence="1 2" key="1">
    <citation type="submission" date="2008-08" db="EMBL/GenBank/DDBJ databases">
        <title>Draft genome sequence of Bacteroides plebeius (DSM 17135).</title>
        <authorList>
            <person name="Sudarsanam P."/>
            <person name="Ley R."/>
            <person name="Guruge J."/>
            <person name="Turnbaugh P.J."/>
            <person name="Mahowald M."/>
            <person name="Liep D."/>
            <person name="Gordon J."/>
        </authorList>
    </citation>
    <scope>NUCLEOTIDE SEQUENCE [LARGE SCALE GENOMIC DNA]</scope>
    <source>
        <strain evidence="2">DSM 17135 / JCM 12973 / M2</strain>
    </source>
</reference>
<accession>B5CWM2</accession>
<dbReference type="Proteomes" id="UP000003452">
    <property type="component" value="Unassembled WGS sequence"/>
</dbReference>
<evidence type="ECO:0008006" key="3">
    <source>
        <dbReference type="Google" id="ProtNLM"/>
    </source>
</evidence>
<name>B5CWM2_PHOPM</name>